<sequence>MIWRIPVLLIVVMLAWWFIYRPIAASMADWAEVQYDFDVCGERGRGFACVSDGDTVTLGYGSSARRIRLTGFNAPEIEGQCPAESAAALRAQAELRAWLNHGAFEWDGGSEPPRDRYGRELRSVRRTAPDGSSETLAEHMIDADLAEGPGPWQYQNWCS</sequence>
<proteinExistence type="predicted"/>
<evidence type="ECO:0000313" key="1">
    <source>
        <dbReference type="EMBL" id="TWJ08934.1"/>
    </source>
</evidence>
<reference evidence="1 2" key="1">
    <citation type="submission" date="2019-07" db="EMBL/GenBank/DDBJ databases">
        <title>Genomic Encyclopedia of Archaeal and Bacterial Type Strains, Phase II (KMG-II): from individual species to whole genera.</title>
        <authorList>
            <person name="Goeker M."/>
        </authorList>
    </citation>
    <scope>NUCLEOTIDE SEQUENCE [LARGE SCALE GENOMIC DNA]</scope>
    <source>
        <strain evidence="1 2">ATCC BAA-2084</strain>
    </source>
</reference>
<keyword evidence="2" id="KW-1185">Reference proteome</keyword>
<protein>
    <recommendedName>
        <fullName evidence="3">Nuclease-like protein</fullName>
    </recommendedName>
</protein>
<evidence type="ECO:0000313" key="2">
    <source>
        <dbReference type="Proteomes" id="UP000320547"/>
    </source>
</evidence>
<dbReference type="Proteomes" id="UP000320547">
    <property type="component" value="Unassembled WGS sequence"/>
</dbReference>
<name>A0A562UTI7_9SPHN</name>
<dbReference type="AlphaFoldDB" id="A0A562UTI7"/>
<dbReference type="SUPFAM" id="SSF50199">
    <property type="entry name" value="Staphylococcal nuclease"/>
    <property type="match status" value="1"/>
</dbReference>
<dbReference type="EMBL" id="VLLK01000001">
    <property type="protein sequence ID" value="TWJ08934.1"/>
    <property type="molecule type" value="Genomic_DNA"/>
</dbReference>
<dbReference type="InterPro" id="IPR035437">
    <property type="entry name" value="SNase_OB-fold_sf"/>
</dbReference>
<organism evidence="1 2">
    <name type="scientific">Altererythrobacter ishigakiensis</name>
    <dbReference type="NCBI Taxonomy" id="476157"/>
    <lineage>
        <taxon>Bacteria</taxon>
        <taxon>Pseudomonadati</taxon>
        <taxon>Pseudomonadota</taxon>
        <taxon>Alphaproteobacteria</taxon>
        <taxon>Sphingomonadales</taxon>
        <taxon>Erythrobacteraceae</taxon>
        <taxon>Altererythrobacter</taxon>
    </lineage>
</organism>
<accession>A0A562UTI7</accession>
<evidence type="ECO:0008006" key="3">
    <source>
        <dbReference type="Google" id="ProtNLM"/>
    </source>
</evidence>
<dbReference type="STRING" id="476157.GCA_001663155_00190"/>
<gene>
    <name evidence="1" type="ORF">JN10_0554</name>
</gene>
<comment type="caution">
    <text evidence="1">The sequence shown here is derived from an EMBL/GenBank/DDBJ whole genome shotgun (WGS) entry which is preliminary data.</text>
</comment>
<dbReference type="Gene3D" id="2.40.50.90">
    <property type="match status" value="1"/>
</dbReference>